<evidence type="ECO:0000313" key="2">
    <source>
        <dbReference type="EMBL" id="VAX29618.1"/>
    </source>
</evidence>
<dbReference type="AlphaFoldDB" id="A0A3B1D0U7"/>
<dbReference type="Gene3D" id="1.10.285.20">
    <property type="entry name" value="Uncharacterised protein PF01937, DUF89, domain 2"/>
    <property type="match status" value="1"/>
</dbReference>
<dbReference type="InterPro" id="IPR014444">
    <property type="entry name" value="PH1575-like"/>
</dbReference>
<feature type="domain" description="Damage-control phosphatase ARMT1-like metal-binding" evidence="1">
    <location>
        <begin position="7"/>
        <end position="280"/>
    </location>
</feature>
<evidence type="ECO:0000259" key="1">
    <source>
        <dbReference type="Pfam" id="PF01937"/>
    </source>
</evidence>
<dbReference type="EMBL" id="UOGI01000056">
    <property type="protein sequence ID" value="VAX29618.1"/>
    <property type="molecule type" value="Genomic_DNA"/>
</dbReference>
<reference evidence="2" key="1">
    <citation type="submission" date="2018-06" db="EMBL/GenBank/DDBJ databases">
        <authorList>
            <person name="Zhirakovskaya E."/>
        </authorList>
    </citation>
    <scope>NUCLEOTIDE SEQUENCE</scope>
</reference>
<dbReference type="InterPro" id="IPR036075">
    <property type="entry name" value="ARMT-1-like_metal-bd_sf"/>
</dbReference>
<dbReference type="InterPro" id="IPR002791">
    <property type="entry name" value="ARMT1-like_metal-bd"/>
</dbReference>
<dbReference type="PIRSF" id="PIRSF006593">
    <property type="entry name" value="UCP006593"/>
    <property type="match status" value="1"/>
</dbReference>
<proteinExistence type="predicted"/>
<sequence length="291" mass="32673">MKEMKTYLDCFPCFLRQVVIALSQVSVDEALKVEILKETLEDIRVTDTSKTPAHATTFIHRNIRGLLGCDPFKEIKQRYNRIALGLYPRLKSLVNDSPDPLWTASRLAIAGNVIDFGIYKEVDIEAEISRSLKGEIVWDDYADFRKVLDSTEDVLYLVDNAGEIVFDRILIETIRASGKRVTAVVKGGPVINDSTAEDAFEVGLQEICEIKDNGSDAIGTILEWCSEEFRGLFYRAPLIISKGQGNFETLMNVDKEVFFLFQAKCDVVSGFLGVANGSMLLVENRKLFSHE</sequence>
<dbReference type="Pfam" id="PF01937">
    <property type="entry name" value="ARMT1-like_dom"/>
    <property type="match status" value="1"/>
</dbReference>
<dbReference type="Gene3D" id="1.10.8.380">
    <property type="entry name" value="Uncharacterised protein PF01937, DUF89, domain 1"/>
    <property type="match status" value="1"/>
</dbReference>
<gene>
    <name evidence="2" type="ORF">MNBD_NITROSPIRAE03-856</name>
</gene>
<organism evidence="2">
    <name type="scientific">hydrothermal vent metagenome</name>
    <dbReference type="NCBI Taxonomy" id="652676"/>
    <lineage>
        <taxon>unclassified sequences</taxon>
        <taxon>metagenomes</taxon>
        <taxon>ecological metagenomes</taxon>
    </lineage>
</organism>
<accession>A0A3B1D0U7</accession>
<dbReference type="SUPFAM" id="SSF111321">
    <property type="entry name" value="AF1104-like"/>
    <property type="match status" value="1"/>
</dbReference>
<dbReference type="Gene3D" id="3.40.50.10880">
    <property type="entry name" value="Uncharacterised protein PF01937, DUF89, domain 3"/>
    <property type="match status" value="1"/>
</dbReference>
<protein>
    <submittedName>
        <fullName evidence="2">DUF89 protein CxxC subfamily</fullName>
    </submittedName>
</protein>
<name>A0A3B1D0U7_9ZZZZ</name>